<dbReference type="Gene3D" id="2.30.30.40">
    <property type="entry name" value="SH3 Domains"/>
    <property type="match status" value="1"/>
</dbReference>
<dbReference type="InterPro" id="IPR003646">
    <property type="entry name" value="SH3-like_bac-type"/>
</dbReference>
<dbReference type="Pfam" id="PF08239">
    <property type="entry name" value="SH3_3"/>
    <property type="match status" value="1"/>
</dbReference>
<feature type="coiled-coil region" evidence="6">
    <location>
        <begin position="93"/>
        <end position="186"/>
    </location>
</feature>
<evidence type="ECO:0000313" key="10">
    <source>
        <dbReference type="EMBL" id="ROO25954.1"/>
    </source>
</evidence>
<dbReference type="PROSITE" id="PS51781">
    <property type="entry name" value="SH3B"/>
    <property type="match status" value="1"/>
</dbReference>
<evidence type="ECO:0000256" key="1">
    <source>
        <dbReference type="ARBA" id="ARBA00004167"/>
    </source>
</evidence>
<keyword evidence="3 8" id="KW-0732">Signal</keyword>
<proteinExistence type="predicted"/>
<dbReference type="SMART" id="SM00287">
    <property type="entry name" value="SH3b"/>
    <property type="match status" value="1"/>
</dbReference>
<feature type="signal peptide" evidence="8">
    <location>
        <begin position="1"/>
        <end position="21"/>
    </location>
</feature>
<feature type="domain" description="SH3b" evidence="9">
    <location>
        <begin position="23"/>
        <end position="87"/>
    </location>
</feature>
<dbReference type="GO" id="GO:0016020">
    <property type="term" value="C:membrane"/>
    <property type="evidence" value="ECO:0007669"/>
    <property type="project" value="UniProtKB-SubCell"/>
</dbReference>
<evidence type="ECO:0000259" key="9">
    <source>
        <dbReference type="PROSITE" id="PS51781"/>
    </source>
</evidence>
<dbReference type="Proteomes" id="UP000285310">
    <property type="component" value="Unassembled WGS sequence"/>
</dbReference>
<evidence type="ECO:0000256" key="8">
    <source>
        <dbReference type="SAM" id="SignalP"/>
    </source>
</evidence>
<feature type="chain" id="PRO_5019341940" description="SH3b domain-containing protein" evidence="8">
    <location>
        <begin position="22"/>
        <end position="222"/>
    </location>
</feature>
<dbReference type="NCBIfam" id="TIGR04211">
    <property type="entry name" value="SH3_and_anchor"/>
    <property type="match status" value="1"/>
</dbReference>
<evidence type="ECO:0000256" key="4">
    <source>
        <dbReference type="ARBA" id="ARBA00022989"/>
    </source>
</evidence>
<protein>
    <recommendedName>
        <fullName evidence="9">SH3b domain-containing protein</fullName>
    </recommendedName>
</protein>
<evidence type="ECO:0000256" key="3">
    <source>
        <dbReference type="ARBA" id="ARBA00022729"/>
    </source>
</evidence>
<evidence type="ECO:0000256" key="5">
    <source>
        <dbReference type="ARBA" id="ARBA00023136"/>
    </source>
</evidence>
<dbReference type="AlphaFoldDB" id="A0A423PK33"/>
<feature type="transmembrane region" description="Helical" evidence="7">
    <location>
        <begin position="192"/>
        <end position="210"/>
    </location>
</feature>
<evidence type="ECO:0000256" key="7">
    <source>
        <dbReference type="SAM" id="Phobius"/>
    </source>
</evidence>
<name>A0A423PK33_9GAMM</name>
<dbReference type="InterPro" id="IPR016476">
    <property type="entry name" value="SH3_dom_pro"/>
</dbReference>
<keyword evidence="11" id="KW-1185">Reference proteome</keyword>
<keyword evidence="5 7" id="KW-0472">Membrane</keyword>
<dbReference type="FunCoup" id="A0A423PK33">
    <property type="interactions" value="58"/>
</dbReference>
<sequence length="222" mass="24356">MFKPQLLGVLLVLGTAWPLCAAAATQYVSDELSINMRSGAGTQYKIQRLLDAGDKLEVLGTANGWTHVRTPAGQSGYVLTRFLSDSPAASAQLGQIQQQSASLTNQNAELKQELSEALDGSSELGELKRNLVTENKSLKAELQKIRETSADAIRISNENEQYREQIIQLKANVDRLKHQNEALRSRREGMKIGALIAFGGILIGLVAPMLRRRRRGGSWDSL</sequence>
<comment type="subcellular location">
    <subcellularLocation>
        <location evidence="1">Membrane</location>
        <topology evidence="1">Single-pass membrane protein</topology>
    </subcellularLocation>
</comment>
<evidence type="ECO:0000256" key="6">
    <source>
        <dbReference type="SAM" id="Coils"/>
    </source>
</evidence>
<gene>
    <name evidence="10" type="ORF">SAJA_12035</name>
</gene>
<comment type="caution">
    <text evidence="10">The sequence shown here is derived from an EMBL/GenBank/DDBJ whole genome shotgun (WGS) entry which is preliminary data.</text>
</comment>
<organism evidence="10 11">
    <name type="scientific">Salinisphaera japonica YTM-1</name>
    <dbReference type="NCBI Taxonomy" id="1209778"/>
    <lineage>
        <taxon>Bacteria</taxon>
        <taxon>Pseudomonadati</taxon>
        <taxon>Pseudomonadota</taxon>
        <taxon>Gammaproteobacteria</taxon>
        <taxon>Salinisphaerales</taxon>
        <taxon>Salinisphaeraceae</taxon>
        <taxon>Salinisphaera</taxon>
    </lineage>
</organism>
<keyword evidence="6" id="KW-0175">Coiled coil</keyword>
<keyword evidence="2 7" id="KW-0812">Transmembrane</keyword>
<dbReference type="EMBL" id="AYKG01000041">
    <property type="protein sequence ID" value="ROO25954.1"/>
    <property type="molecule type" value="Genomic_DNA"/>
</dbReference>
<keyword evidence="4 7" id="KW-1133">Transmembrane helix</keyword>
<evidence type="ECO:0000313" key="11">
    <source>
        <dbReference type="Proteomes" id="UP000285310"/>
    </source>
</evidence>
<dbReference type="InParanoid" id="A0A423PK33"/>
<evidence type="ECO:0000256" key="2">
    <source>
        <dbReference type="ARBA" id="ARBA00022692"/>
    </source>
</evidence>
<accession>A0A423PK33</accession>
<reference evidence="10 11" key="1">
    <citation type="submission" date="2013-10" db="EMBL/GenBank/DDBJ databases">
        <title>Salinisphaera japonica YTM-1 Genome Sequencing.</title>
        <authorList>
            <person name="Lai Q."/>
            <person name="Li C."/>
            <person name="Shao Z."/>
        </authorList>
    </citation>
    <scope>NUCLEOTIDE SEQUENCE [LARGE SCALE GENOMIC DNA]</scope>
    <source>
        <strain evidence="10 11">YTM-1</strain>
    </source>
</reference>